<dbReference type="SMART" id="SM00382">
    <property type="entry name" value="AAA"/>
    <property type="match status" value="1"/>
</dbReference>
<dbReference type="InterPro" id="IPR008824">
    <property type="entry name" value="RuvB-like_N"/>
</dbReference>
<dbReference type="Gene3D" id="1.10.3710.10">
    <property type="entry name" value="DNA polymerase III clamp loader subunits, C-terminal domain"/>
    <property type="match status" value="1"/>
</dbReference>
<evidence type="ECO:0000313" key="8">
    <source>
        <dbReference type="EMBL" id="KKB96868.1"/>
    </source>
</evidence>
<dbReference type="Proteomes" id="UP000033358">
    <property type="component" value="Unassembled WGS sequence"/>
</dbReference>
<dbReference type="InterPro" id="IPR003593">
    <property type="entry name" value="AAA+_ATPase"/>
</dbReference>
<accession>A0A0F5MPX3</accession>
<evidence type="ECO:0000256" key="1">
    <source>
        <dbReference type="ARBA" id="ARBA00002393"/>
    </source>
</evidence>
<dbReference type="Pfam" id="PF05496">
    <property type="entry name" value="RuvB_N"/>
    <property type="match status" value="1"/>
</dbReference>
<dbReference type="SUPFAM" id="SSF52540">
    <property type="entry name" value="P-loop containing nucleoside triphosphate hydrolases"/>
    <property type="match status" value="1"/>
</dbReference>
<dbReference type="Pfam" id="PF16193">
    <property type="entry name" value="AAA_assoc_2"/>
    <property type="match status" value="1"/>
</dbReference>
<evidence type="ECO:0000256" key="4">
    <source>
        <dbReference type="ARBA" id="ARBA00022705"/>
    </source>
</evidence>
<feature type="domain" description="AAA+ ATPase" evidence="7">
    <location>
        <begin position="46"/>
        <end position="162"/>
    </location>
</feature>
<sequence>MKSLFKTNNQKPLADKIRPTNIDEIFGQDHLFAPNSVIRKMIDAKLLQNIILWGPAGSGKTTIARIIASNLKCHVEFISAVTSNTSDLKQTFANAKNRKLENINTILIVDEIHHFNRTVQDIFLPYLEDGTVTLIGATTENPSFELNGALLSRSTILTLKCLESDALNKIVLRAEEIYQKKLPLDDADREKLYEMAAGDGRYLLGICERLFELDHNQDSCDILASITARAAIYDKSGDAHYSLISAVHKSIRGSDVDATLYWLSRMIESGENPHYIIRRLVRIANEDIGLSDPNALVQALAAKDAYDFLGSPEGDLSIMQAGAYLASAPKSNAIYLAAKSAKADAKRFNNESPPAIILNAPTKLMKEQGYGKGYIYDHDTKEAFSGQNYFPEKMGRKQYYQPQARGYEKEIIKRLDYWNKLRDQKNDL</sequence>
<gene>
    <name evidence="8" type="primary">rarA</name>
    <name evidence="8" type="ORF">SZ25_00037</name>
</gene>
<comment type="caution">
    <text evidence="8">The sequence shown here is derived from an EMBL/GenBank/DDBJ whole genome shotgun (WGS) entry which is preliminary data.</text>
</comment>
<dbReference type="PANTHER" id="PTHR13779:SF7">
    <property type="entry name" value="ATPASE WRNIP1"/>
    <property type="match status" value="1"/>
</dbReference>
<dbReference type="InterPro" id="IPR021886">
    <property type="entry name" value="MgsA_C"/>
</dbReference>
<evidence type="ECO:0000256" key="5">
    <source>
        <dbReference type="ARBA" id="ARBA00022741"/>
    </source>
</evidence>
<proteinExistence type="inferred from homology"/>
<evidence type="ECO:0000256" key="2">
    <source>
        <dbReference type="ARBA" id="ARBA00008959"/>
    </source>
</evidence>
<organism evidence="8 9">
    <name type="scientific">Candidatus Arcanibacter lacustris</name>
    <dbReference type="NCBI Taxonomy" id="1607817"/>
    <lineage>
        <taxon>Bacteria</taxon>
        <taxon>Pseudomonadati</taxon>
        <taxon>Pseudomonadota</taxon>
        <taxon>Alphaproteobacteria</taxon>
        <taxon>Rickettsiales</taxon>
        <taxon>Candidatus Arcanibacter</taxon>
    </lineage>
</organism>
<comment type="similarity">
    <text evidence="2">Belongs to the AAA ATPase family. RarA/MGS1/WRNIP1 subfamily.</text>
</comment>
<dbReference type="GO" id="GO:0000731">
    <property type="term" value="P:DNA synthesis involved in DNA repair"/>
    <property type="evidence" value="ECO:0007669"/>
    <property type="project" value="TreeGrafter"/>
</dbReference>
<dbReference type="CDD" id="cd00009">
    <property type="entry name" value="AAA"/>
    <property type="match status" value="1"/>
</dbReference>
<dbReference type="FunFam" id="3.40.50.300:FF:000137">
    <property type="entry name" value="Replication-associated recombination protein A"/>
    <property type="match status" value="1"/>
</dbReference>
<protein>
    <recommendedName>
        <fullName evidence="3">Replication-associated recombination protein A</fullName>
    </recommendedName>
</protein>
<dbReference type="GO" id="GO:0006261">
    <property type="term" value="P:DNA-templated DNA replication"/>
    <property type="evidence" value="ECO:0007669"/>
    <property type="project" value="TreeGrafter"/>
</dbReference>
<dbReference type="SUPFAM" id="SSF48019">
    <property type="entry name" value="post-AAA+ oligomerization domain-like"/>
    <property type="match status" value="1"/>
</dbReference>
<evidence type="ECO:0000313" key="9">
    <source>
        <dbReference type="Proteomes" id="UP000033358"/>
    </source>
</evidence>
<dbReference type="PATRIC" id="fig|1607817.3.peg.37"/>
<keyword evidence="6" id="KW-0067">ATP-binding</keyword>
<keyword evidence="5" id="KW-0547">Nucleotide-binding</keyword>
<dbReference type="GO" id="GO:0008047">
    <property type="term" value="F:enzyme activator activity"/>
    <property type="evidence" value="ECO:0007669"/>
    <property type="project" value="TreeGrafter"/>
</dbReference>
<dbReference type="PANTHER" id="PTHR13779">
    <property type="entry name" value="WERNER HELICASE-INTERACTING PROTEIN 1 FAMILY MEMBER"/>
    <property type="match status" value="1"/>
</dbReference>
<dbReference type="InterPro" id="IPR027417">
    <property type="entry name" value="P-loop_NTPase"/>
</dbReference>
<dbReference type="GO" id="GO:0009378">
    <property type="term" value="F:four-way junction helicase activity"/>
    <property type="evidence" value="ECO:0007669"/>
    <property type="project" value="InterPro"/>
</dbReference>
<dbReference type="GO" id="GO:0006310">
    <property type="term" value="P:DNA recombination"/>
    <property type="evidence" value="ECO:0007669"/>
    <property type="project" value="InterPro"/>
</dbReference>
<dbReference type="EMBL" id="JYHA01000010">
    <property type="protein sequence ID" value="KKB96868.1"/>
    <property type="molecule type" value="Genomic_DNA"/>
</dbReference>
<dbReference type="InterPro" id="IPR008921">
    <property type="entry name" value="DNA_pol3_clamp-load_cplx_C"/>
</dbReference>
<evidence type="ECO:0000256" key="3">
    <source>
        <dbReference type="ARBA" id="ARBA00020776"/>
    </source>
</evidence>
<keyword evidence="4" id="KW-0235">DNA replication</keyword>
<dbReference type="Gene3D" id="1.20.272.10">
    <property type="match status" value="1"/>
</dbReference>
<dbReference type="FunFam" id="1.20.272.10:FF:000001">
    <property type="entry name" value="Putative AAA family ATPase"/>
    <property type="match status" value="1"/>
</dbReference>
<reference evidence="8 9" key="1">
    <citation type="submission" date="2015-02" db="EMBL/GenBank/DDBJ databases">
        <title>Single cell genomics of a rare environmental alphaproteobacterium provides unique insights into Rickettsiaceae evolution.</title>
        <authorList>
            <person name="Martijn J."/>
            <person name="Schulz F."/>
            <person name="Zaremba-Niedzwiedzka K."/>
            <person name="Viklund J."/>
            <person name="Stepanauskas R."/>
            <person name="Andersson S.G.E."/>
            <person name="Horn M."/>
            <person name="Guy L."/>
            <person name="Ettema T.J.G."/>
        </authorList>
    </citation>
    <scope>NUCLEOTIDE SEQUENCE [LARGE SCALE GENOMIC DNA]</scope>
    <source>
        <strain evidence="8 9">SCGC AAA041-L04</strain>
    </source>
</reference>
<dbReference type="AlphaFoldDB" id="A0A0F5MPX3"/>
<dbReference type="GO" id="GO:0005524">
    <property type="term" value="F:ATP binding"/>
    <property type="evidence" value="ECO:0007669"/>
    <property type="project" value="UniProtKB-KW"/>
</dbReference>
<evidence type="ECO:0000259" key="7">
    <source>
        <dbReference type="SMART" id="SM00382"/>
    </source>
</evidence>
<comment type="function">
    <text evidence="1">DNA-dependent ATPase that plays important roles in cellular responses to stalled DNA replication processes.</text>
</comment>
<dbReference type="Gene3D" id="3.40.50.300">
    <property type="entry name" value="P-loop containing nucleotide triphosphate hydrolases"/>
    <property type="match status" value="1"/>
</dbReference>
<dbReference type="GO" id="GO:0003677">
    <property type="term" value="F:DNA binding"/>
    <property type="evidence" value="ECO:0007669"/>
    <property type="project" value="InterPro"/>
</dbReference>
<dbReference type="InterPro" id="IPR032423">
    <property type="entry name" value="AAA_assoc_2"/>
</dbReference>
<dbReference type="Pfam" id="PF12002">
    <property type="entry name" value="MgsA_C"/>
    <property type="match status" value="1"/>
</dbReference>
<dbReference type="GO" id="GO:0017116">
    <property type="term" value="F:single-stranded DNA helicase activity"/>
    <property type="evidence" value="ECO:0007669"/>
    <property type="project" value="TreeGrafter"/>
</dbReference>
<evidence type="ECO:0000256" key="6">
    <source>
        <dbReference type="ARBA" id="ARBA00022840"/>
    </source>
</evidence>
<dbReference type="InterPro" id="IPR051314">
    <property type="entry name" value="AAA_ATPase_RarA/MGS1/WRNIP1"/>
</dbReference>
<name>A0A0F5MPX3_9RICK</name>
<keyword evidence="9" id="KW-1185">Reference proteome</keyword>